<evidence type="ECO:0000256" key="4">
    <source>
        <dbReference type="ARBA" id="ARBA00023212"/>
    </source>
</evidence>
<dbReference type="InParanoid" id="A0A1V9X275"/>
<dbReference type="GO" id="GO:0005929">
    <property type="term" value="C:cilium"/>
    <property type="evidence" value="ECO:0007669"/>
    <property type="project" value="UniProtKB-ARBA"/>
</dbReference>
<evidence type="ECO:0000256" key="1">
    <source>
        <dbReference type="ARBA" id="ARBA00004120"/>
    </source>
</evidence>
<evidence type="ECO:0000256" key="2">
    <source>
        <dbReference type="ARBA" id="ARBA00022490"/>
    </source>
</evidence>
<name>A0A1V9X275_9ACAR</name>
<dbReference type="OrthoDB" id="10497204at2759"/>
<comment type="subcellular location">
    <subcellularLocation>
        <location evidence="1">Cytoplasm</location>
        <location evidence="1">Cytoskeleton</location>
        <location evidence="1">Cilium basal body</location>
    </subcellularLocation>
</comment>
<keyword evidence="5" id="KW-0966">Cell projection</keyword>
<dbReference type="EMBL" id="MNPL01028659">
    <property type="protein sequence ID" value="OQR67508.1"/>
    <property type="molecule type" value="Genomic_DNA"/>
</dbReference>
<dbReference type="Pfam" id="PF07162">
    <property type="entry name" value="B9-C2"/>
    <property type="match status" value="1"/>
</dbReference>
<evidence type="ECO:0000313" key="6">
    <source>
        <dbReference type="EMBL" id="OQR67508.1"/>
    </source>
</evidence>
<keyword evidence="2" id="KW-0963">Cytoplasm</keyword>
<dbReference type="Proteomes" id="UP000192247">
    <property type="component" value="Unassembled WGS sequence"/>
</dbReference>
<dbReference type="AlphaFoldDB" id="A0A1V9X275"/>
<dbReference type="GO" id="GO:0030030">
    <property type="term" value="P:cell projection organization"/>
    <property type="evidence" value="ECO:0007669"/>
    <property type="project" value="UniProtKB-KW"/>
</dbReference>
<reference evidence="6 7" key="1">
    <citation type="journal article" date="2017" name="Gigascience">
        <title>Draft genome of the honey bee ectoparasitic mite, Tropilaelaps mercedesae, is shaped by the parasitic life history.</title>
        <authorList>
            <person name="Dong X."/>
            <person name="Armstrong S.D."/>
            <person name="Xia D."/>
            <person name="Makepeace B.L."/>
            <person name="Darby A.C."/>
            <person name="Kadowaki T."/>
        </authorList>
    </citation>
    <scope>NUCLEOTIDE SEQUENCE [LARGE SCALE GENOMIC DNA]</scope>
    <source>
        <strain evidence="6">Wuxi-XJTLU</strain>
    </source>
</reference>
<organism evidence="6 7">
    <name type="scientific">Tropilaelaps mercedesae</name>
    <dbReference type="NCBI Taxonomy" id="418985"/>
    <lineage>
        <taxon>Eukaryota</taxon>
        <taxon>Metazoa</taxon>
        <taxon>Ecdysozoa</taxon>
        <taxon>Arthropoda</taxon>
        <taxon>Chelicerata</taxon>
        <taxon>Arachnida</taxon>
        <taxon>Acari</taxon>
        <taxon>Parasitiformes</taxon>
        <taxon>Mesostigmata</taxon>
        <taxon>Gamasina</taxon>
        <taxon>Dermanyssoidea</taxon>
        <taxon>Laelapidae</taxon>
        <taxon>Tropilaelaps</taxon>
    </lineage>
</organism>
<evidence type="ECO:0000256" key="3">
    <source>
        <dbReference type="ARBA" id="ARBA00022794"/>
    </source>
</evidence>
<proteinExistence type="predicted"/>
<keyword evidence="7" id="KW-1185">Reference proteome</keyword>
<dbReference type="InterPro" id="IPR010796">
    <property type="entry name" value="C2_B9-type_dom"/>
</dbReference>
<accession>A0A1V9X275</accession>
<keyword evidence="3" id="KW-0970">Cilium biogenesis/degradation</keyword>
<keyword evidence="4" id="KW-0206">Cytoskeleton</keyword>
<protein>
    <submittedName>
        <fullName evidence="6">Uncharacterized protein</fullName>
    </submittedName>
</protein>
<evidence type="ECO:0000256" key="5">
    <source>
        <dbReference type="ARBA" id="ARBA00023273"/>
    </source>
</evidence>
<sequence>MHSNLEGWSPLGDRNENELNATFSAVSLYTRNPYTGKSSTLAAYGHPFHFSFTTSEEDCAPSIHFKVLHFEPDTDRFYTLGEGKCVVHCESGVLRVPLVRQVPKSLLARLRERFLGGEPVLTGIVVNQTHILLS</sequence>
<evidence type="ECO:0000313" key="7">
    <source>
        <dbReference type="Proteomes" id="UP000192247"/>
    </source>
</evidence>
<gene>
    <name evidence="6" type="ORF">BIW11_13482</name>
</gene>
<comment type="caution">
    <text evidence="6">The sequence shown here is derived from an EMBL/GenBank/DDBJ whole genome shotgun (WGS) entry which is preliminary data.</text>
</comment>